<dbReference type="OrthoDB" id="9807950at2"/>
<sequence>MIMIFKINLQFFADAEKTEKATPKKRREAREEGQVLQSREVTAAFILLVTFVFLKIYGEYALSNITKYMTKIYESIENIDQLFLENNLMPEFINIILAFLGLAIPVLAIAFVAALTINYLQVGFLFTTKPLKIDFNRINPIEGFKRLFSKKALMELIKSILKIILAGYIAYSFITKSMTRIISLPNLETTVILKNFADISFSFGIKIIGILIFLAFLDYLFQWREYEKNLMMTKQELKEEYKQTEGDPLIKSRIREKQRRIAMSRMIQDVPKADVIITNPTHIAVAIKYDNELYHAPYVLAKGVNLIAENIKKVGKEHSIPVVENKPLAKALYDLVEIGDIIPEELYEAVAEVLAYVYSLKDNY</sequence>
<dbReference type="PANTHER" id="PTHR30531:SF12">
    <property type="entry name" value="FLAGELLAR BIOSYNTHETIC PROTEIN FLHB"/>
    <property type="match status" value="1"/>
</dbReference>
<proteinExistence type="inferred from homology"/>
<name>A0A4R3KZW0_9FIRM</name>
<keyword evidence="13" id="KW-0966">Cell projection</keyword>
<evidence type="ECO:0000256" key="7">
    <source>
        <dbReference type="ARBA" id="ARBA00022795"/>
    </source>
</evidence>
<evidence type="ECO:0000256" key="11">
    <source>
        <dbReference type="ARBA" id="ARBA00023225"/>
    </source>
</evidence>
<dbReference type="Pfam" id="PF01312">
    <property type="entry name" value="Bac_export_2"/>
    <property type="match status" value="1"/>
</dbReference>
<evidence type="ECO:0000256" key="10">
    <source>
        <dbReference type="ARBA" id="ARBA00023136"/>
    </source>
</evidence>
<comment type="similarity">
    <text evidence="2 12">Belongs to the type III secretion exporter family.</text>
</comment>
<feature type="transmembrane region" description="Helical" evidence="12">
    <location>
        <begin position="41"/>
        <end position="58"/>
    </location>
</feature>
<feature type="transmembrane region" description="Helical" evidence="12">
    <location>
        <begin position="199"/>
        <end position="221"/>
    </location>
</feature>
<feature type="transmembrane region" description="Helical" evidence="12">
    <location>
        <begin position="92"/>
        <end position="120"/>
    </location>
</feature>
<dbReference type="EMBL" id="SMAE01000005">
    <property type="protein sequence ID" value="TCS89674.1"/>
    <property type="molecule type" value="Genomic_DNA"/>
</dbReference>
<evidence type="ECO:0000256" key="3">
    <source>
        <dbReference type="ARBA" id="ARBA00021622"/>
    </source>
</evidence>
<dbReference type="InterPro" id="IPR029025">
    <property type="entry name" value="T3SS_substrate_exporter_C"/>
</dbReference>
<reference evidence="13 14" key="1">
    <citation type="submission" date="2019-03" db="EMBL/GenBank/DDBJ databases">
        <title>Genomic Encyclopedia of Type Strains, Phase IV (KMG-IV): sequencing the most valuable type-strain genomes for metagenomic binning, comparative biology and taxonomic classification.</title>
        <authorList>
            <person name="Goeker M."/>
        </authorList>
    </citation>
    <scope>NUCLEOTIDE SEQUENCE [LARGE SCALE GENOMIC DNA]</scope>
    <source>
        <strain evidence="13 14">DSM 26752</strain>
    </source>
</reference>
<dbReference type="NCBIfam" id="TIGR00328">
    <property type="entry name" value="flhB"/>
    <property type="match status" value="1"/>
</dbReference>
<keyword evidence="14" id="KW-1185">Reference proteome</keyword>
<keyword evidence="8 12" id="KW-0653">Protein transport</keyword>
<dbReference type="SUPFAM" id="SSF160544">
    <property type="entry name" value="EscU C-terminal domain-like"/>
    <property type="match status" value="1"/>
</dbReference>
<dbReference type="Gene3D" id="3.40.1690.10">
    <property type="entry name" value="secretion proteins EscU"/>
    <property type="match status" value="1"/>
</dbReference>
<dbReference type="Gene3D" id="6.10.250.2080">
    <property type="match status" value="1"/>
</dbReference>
<keyword evidence="13" id="KW-0969">Cilium</keyword>
<comment type="subcellular location">
    <subcellularLocation>
        <location evidence="1">Cell membrane</location>
        <topology evidence="1">Multi-pass membrane protein</topology>
    </subcellularLocation>
</comment>
<evidence type="ECO:0000256" key="9">
    <source>
        <dbReference type="ARBA" id="ARBA00022989"/>
    </source>
</evidence>
<evidence type="ECO:0000256" key="4">
    <source>
        <dbReference type="ARBA" id="ARBA00022448"/>
    </source>
</evidence>
<protein>
    <recommendedName>
        <fullName evidence="3 12">Flagellar biosynthetic protein FlhB</fullName>
    </recommendedName>
</protein>
<dbReference type="PRINTS" id="PR00950">
    <property type="entry name" value="TYPE3IMSPROT"/>
</dbReference>
<evidence type="ECO:0000256" key="6">
    <source>
        <dbReference type="ARBA" id="ARBA00022692"/>
    </source>
</evidence>
<keyword evidence="11 12" id="KW-1006">Bacterial flagellum protein export</keyword>
<dbReference type="GO" id="GO:0044780">
    <property type="term" value="P:bacterial-type flagellum assembly"/>
    <property type="evidence" value="ECO:0007669"/>
    <property type="project" value="InterPro"/>
</dbReference>
<evidence type="ECO:0000256" key="8">
    <source>
        <dbReference type="ARBA" id="ARBA00022927"/>
    </source>
</evidence>
<dbReference type="Proteomes" id="UP000294567">
    <property type="component" value="Unassembled WGS sequence"/>
</dbReference>
<comment type="caution">
    <text evidence="13">The sequence shown here is derived from an EMBL/GenBank/DDBJ whole genome shotgun (WGS) entry which is preliminary data.</text>
</comment>
<comment type="function">
    <text evidence="12">Required for formation of the rod structure in the basal body of the flagellar apparatus. Together with FliI and FliH, may constitute the export apparatus of flagellin.</text>
</comment>
<keyword evidence="7 12" id="KW-1005">Bacterial flagellum biogenesis</keyword>
<evidence type="ECO:0000313" key="13">
    <source>
        <dbReference type="EMBL" id="TCS89674.1"/>
    </source>
</evidence>
<dbReference type="GO" id="GO:0005886">
    <property type="term" value="C:plasma membrane"/>
    <property type="evidence" value="ECO:0007669"/>
    <property type="project" value="UniProtKB-SubCell"/>
</dbReference>
<keyword evidence="9 12" id="KW-1133">Transmembrane helix</keyword>
<feature type="transmembrane region" description="Helical" evidence="12">
    <location>
        <begin position="160"/>
        <end position="179"/>
    </location>
</feature>
<dbReference type="AlphaFoldDB" id="A0A4R3KZW0"/>
<dbReference type="GO" id="GO:0009306">
    <property type="term" value="P:protein secretion"/>
    <property type="evidence" value="ECO:0007669"/>
    <property type="project" value="InterPro"/>
</dbReference>
<evidence type="ECO:0000313" key="14">
    <source>
        <dbReference type="Proteomes" id="UP000294567"/>
    </source>
</evidence>
<dbReference type="InterPro" id="IPR006136">
    <property type="entry name" value="FlhB"/>
</dbReference>
<evidence type="ECO:0000256" key="5">
    <source>
        <dbReference type="ARBA" id="ARBA00022475"/>
    </source>
</evidence>
<evidence type="ECO:0000256" key="12">
    <source>
        <dbReference type="RuleBase" id="RU364091"/>
    </source>
</evidence>
<keyword evidence="13" id="KW-0282">Flagellum</keyword>
<keyword evidence="10 12" id="KW-0472">Membrane</keyword>
<dbReference type="InterPro" id="IPR006135">
    <property type="entry name" value="T3SS_substrate_exporter"/>
</dbReference>
<dbReference type="PANTHER" id="PTHR30531">
    <property type="entry name" value="FLAGELLAR BIOSYNTHETIC PROTEIN FLHB"/>
    <property type="match status" value="1"/>
</dbReference>
<keyword evidence="4 12" id="KW-0813">Transport</keyword>
<evidence type="ECO:0000256" key="1">
    <source>
        <dbReference type="ARBA" id="ARBA00004651"/>
    </source>
</evidence>
<keyword evidence="5 12" id="KW-1003">Cell membrane</keyword>
<gene>
    <name evidence="12" type="primary">flhB</name>
    <name evidence="13" type="ORF">EDD65_105148</name>
</gene>
<organism evidence="13 14">
    <name type="scientific">Keratinibaculum paraultunense</name>
    <dbReference type="NCBI Taxonomy" id="1278232"/>
    <lineage>
        <taxon>Bacteria</taxon>
        <taxon>Bacillati</taxon>
        <taxon>Bacillota</taxon>
        <taxon>Tissierellia</taxon>
        <taxon>Tissierellales</taxon>
        <taxon>Tepidimicrobiaceae</taxon>
        <taxon>Keratinibaculum</taxon>
    </lineage>
</organism>
<evidence type="ECO:0000256" key="2">
    <source>
        <dbReference type="ARBA" id="ARBA00010690"/>
    </source>
</evidence>
<keyword evidence="6 12" id="KW-0812">Transmembrane</keyword>
<accession>A0A4R3KZW0</accession>